<dbReference type="Gene3D" id="3.60.15.10">
    <property type="entry name" value="Ribonuclease Z/Hydroxyacylglutathione hydrolase-like"/>
    <property type="match status" value="1"/>
</dbReference>
<evidence type="ECO:0000256" key="3">
    <source>
        <dbReference type="ARBA" id="ARBA00022692"/>
    </source>
</evidence>
<feature type="transmembrane region" description="Helical" evidence="6">
    <location>
        <begin position="20"/>
        <end position="53"/>
    </location>
</feature>
<dbReference type="InterPro" id="IPR036866">
    <property type="entry name" value="RibonucZ/Hydroxyglut_hydro"/>
</dbReference>
<feature type="domain" description="Metallo-beta-lactamase" evidence="7">
    <location>
        <begin position="540"/>
        <end position="741"/>
    </location>
</feature>
<gene>
    <name evidence="8" type="ORF">SAMN05421835_118102</name>
</gene>
<dbReference type="AlphaFoldDB" id="A0A1I3YP43"/>
<dbReference type="STRING" id="115433.SAMN05421835_118102"/>
<keyword evidence="9" id="KW-1185">Reference proteome</keyword>
<evidence type="ECO:0000259" key="7">
    <source>
        <dbReference type="SMART" id="SM00849"/>
    </source>
</evidence>
<sequence>MLTEVTTSERHDYRLVPPAVVLWLGVLAGLLWTWWAALVGGLAAAGVAGALLWRWRRSRPQWFSGIAALLLAAVLLAGPLAVRLHDAQHDPLRALADRAAPAVLHMVAEERPKPVQSAGYAGQQAGARLVVIPATVRWAKASGAAVETTGRVVLLAPVQGWAGLLPGQEVTAGGRLAPPRDADLTVAAVYVRGPPTDLGPVSWWQRAAEATRAALRGACSVLSEDAAGLLPGLVVGDTSGISPQVQREFTDAGLSHLTAVSGSNLAVVAGAVLLLLRALRVGPRLSAVVAGSALVGFVVLTGGEPSVLRAGVMGAVALLALALGRRRSVLPALAIAVSVLVVYDPAMAVNFGFALSVLATAGLVLLAPRWVEAMSTRGVPPGIAEGLAVPLAAFLVTAPVLAGMAGQVSVVSIAANVLAAPVVAPATVLGVVTAVLATFWPAAARLPALAAGPEAHWLLAVARHASRVPGAVLPWPGGWWGGVLALVAVGVLVVLLRRPRLRVGLALVLVCVLLVVVPVRVIAPGWPPRNWSMVACDVGQGDAEVLSTAEPGRAVVVDTGPEPGPVDECLARLGVDRVPLVVLSHLHADHISGLESVFDGRSVGAVAVGPGRMPAWAWRQVAQIAGRHGVPLLELELGRRLDWPGLSLEVIGPRYPGPQQEGDDADGTNINNASVVLRAVTPAGRVLLTGDVELLAQGDLLAAGTDLHADVLKVPHHGSRFSLPAFLSAVSPRLALISVGAGNSYGHPSRSTVDSLVAGGALVARTDTDGDAAVVTDNGGLAVVRRGK</sequence>
<comment type="subcellular location">
    <subcellularLocation>
        <location evidence="1">Cell membrane</location>
        <topology evidence="1">Multi-pass membrane protein</topology>
    </subcellularLocation>
</comment>
<dbReference type="CDD" id="cd07731">
    <property type="entry name" value="ComA-like_MBL-fold"/>
    <property type="match status" value="1"/>
</dbReference>
<evidence type="ECO:0000256" key="2">
    <source>
        <dbReference type="ARBA" id="ARBA00022475"/>
    </source>
</evidence>
<keyword evidence="5 6" id="KW-0472">Membrane</keyword>
<feature type="transmembrane region" description="Helical" evidence="6">
    <location>
        <begin position="62"/>
        <end position="82"/>
    </location>
</feature>
<reference evidence="8 9" key="1">
    <citation type="submission" date="2016-10" db="EMBL/GenBank/DDBJ databases">
        <authorList>
            <person name="de Groot N.N."/>
        </authorList>
    </citation>
    <scope>NUCLEOTIDE SEQUENCE [LARGE SCALE GENOMIC DNA]</scope>
    <source>
        <strain evidence="8 9">DSM 44468</strain>
    </source>
</reference>
<accession>A0A1I3YP43</accession>
<dbReference type="EMBL" id="FORP01000018">
    <property type="protein sequence ID" value="SFK33555.1"/>
    <property type="molecule type" value="Genomic_DNA"/>
</dbReference>
<evidence type="ECO:0000256" key="1">
    <source>
        <dbReference type="ARBA" id="ARBA00004651"/>
    </source>
</evidence>
<dbReference type="Proteomes" id="UP000199025">
    <property type="component" value="Unassembled WGS sequence"/>
</dbReference>
<dbReference type="RefSeq" id="WP_091512602.1">
    <property type="nucleotide sequence ID" value="NZ_CBDQZW010000015.1"/>
</dbReference>
<dbReference type="PANTHER" id="PTHR30619:SF1">
    <property type="entry name" value="RECOMBINATION PROTEIN 2"/>
    <property type="match status" value="1"/>
</dbReference>
<evidence type="ECO:0000313" key="8">
    <source>
        <dbReference type="EMBL" id="SFK33555.1"/>
    </source>
</evidence>
<feature type="transmembrane region" description="Helical" evidence="6">
    <location>
        <begin position="417"/>
        <end position="440"/>
    </location>
</feature>
<dbReference type="SMART" id="SM00849">
    <property type="entry name" value="Lactamase_B"/>
    <property type="match status" value="1"/>
</dbReference>
<dbReference type="InterPro" id="IPR001279">
    <property type="entry name" value="Metallo-B-lactamas"/>
</dbReference>
<protein>
    <submittedName>
        <fullName evidence="8">Competence protein ComEC</fullName>
    </submittedName>
</protein>
<dbReference type="NCBIfam" id="TIGR00360">
    <property type="entry name" value="ComEC_N-term"/>
    <property type="match status" value="1"/>
</dbReference>
<keyword evidence="4 6" id="KW-1133">Transmembrane helix</keyword>
<feature type="transmembrane region" description="Helical" evidence="6">
    <location>
        <begin position="503"/>
        <end position="523"/>
    </location>
</feature>
<dbReference type="Pfam" id="PF00753">
    <property type="entry name" value="Lactamase_B"/>
    <property type="match status" value="1"/>
</dbReference>
<feature type="transmembrane region" description="Helical" evidence="6">
    <location>
        <begin position="477"/>
        <end position="496"/>
    </location>
</feature>
<feature type="transmembrane region" description="Helical" evidence="6">
    <location>
        <begin position="335"/>
        <end position="367"/>
    </location>
</feature>
<dbReference type="InterPro" id="IPR004477">
    <property type="entry name" value="ComEC_N"/>
</dbReference>
<dbReference type="PANTHER" id="PTHR30619">
    <property type="entry name" value="DNA INTERNALIZATION/COMPETENCE PROTEIN COMEC/REC2"/>
    <property type="match status" value="1"/>
</dbReference>
<name>A0A1I3YP43_9PSEU</name>
<proteinExistence type="predicted"/>
<dbReference type="Pfam" id="PF03772">
    <property type="entry name" value="Competence"/>
    <property type="match status" value="1"/>
</dbReference>
<dbReference type="OrthoDB" id="7177610at2"/>
<keyword evidence="3 6" id="KW-0812">Transmembrane</keyword>
<dbReference type="InterPro" id="IPR035681">
    <property type="entry name" value="ComA-like_MBL"/>
</dbReference>
<evidence type="ECO:0000256" key="4">
    <source>
        <dbReference type="ARBA" id="ARBA00022989"/>
    </source>
</evidence>
<keyword evidence="2" id="KW-1003">Cell membrane</keyword>
<evidence type="ECO:0000256" key="5">
    <source>
        <dbReference type="ARBA" id="ARBA00023136"/>
    </source>
</evidence>
<evidence type="ECO:0000256" key="6">
    <source>
        <dbReference type="SAM" id="Phobius"/>
    </source>
</evidence>
<feature type="transmembrane region" description="Helical" evidence="6">
    <location>
        <begin position="283"/>
        <end position="300"/>
    </location>
</feature>
<dbReference type="SUPFAM" id="SSF56281">
    <property type="entry name" value="Metallo-hydrolase/oxidoreductase"/>
    <property type="match status" value="1"/>
</dbReference>
<evidence type="ECO:0000313" key="9">
    <source>
        <dbReference type="Proteomes" id="UP000199025"/>
    </source>
</evidence>
<dbReference type="GO" id="GO:0005886">
    <property type="term" value="C:plasma membrane"/>
    <property type="evidence" value="ECO:0007669"/>
    <property type="project" value="UniProtKB-SubCell"/>
</dbReference>
<feature type="transmembrane region" description="Helical" evidence="6">
    <location>
        <begin position="254"/>
        <end position="276"/>
    </location>
</feature>
<feature type="transmembrane region" description="Helical" evidence="6">
    <location>
        <begin position="387"/>
        <end position="405"/>
    </location>
</feature>
<dbReference type="InterPro" id="IPR052159">
    <property type="entry name" value="Competence_DNA_uptake"/>
</dbReference>
<organism evidence="8 9">
    <name type="scientific">Amycolatopsis sacchari</name>
    <dbReference type="NCBI Taxonomy" id="115433"/>
    <lineage>
        <taxon>Bacteria</taxon>
        <taxon>Bacillati</taxon>
        <taxon>Actinomycetota</taxon>
        <taxon>Actinomycetes</taxon>
        <taxon>Pseudonocardiales</taxon>
        <taxon>Pseudonocardiaceae</taxon>
        <taxon>Amycolatopsis</taxon>
    </lineage>
</organism>